<accession>A0A849CGS9</accession>
<evidence type="ECO:0000313" key="2">
    <source>
        <dbReference type="EMBL" id="NNH75019.1"/>
    </source>
</evidence>
<reference evidence="2 3" key="1">
    <citation type="submission" date="2020-05" db="EMBL/GenBank/DDBJ databases">
        <title>MicrobeNet Type strains.</title>
        <authorList>
            <person name="Nicholson A.C."/>
        </authorList>
    </citation>
    <scope>NUCLEOTIDE SEQUENCE [LARGE SCALE GENOMIC DNA]</scope>
    <source>
        <strain evidence="2 3">JCM 3224</strain>
    </source>
</reference>
<dbReference type="InterPro" id="IPR049244">
    <property type="entry name" value="DUF6879"/>
</dbReference>
<proteinExistence type="predicted"/>
<name>A0A849CGS9_9NOCA</name>
<keyword evidence="3" id="KW-1185">Reference proteome</keyword>
<dbReference type="Pfam" id="PF21806">
    <property type="entry name" value="DUF6879"/>
    <property type="match status" value="1"/>
</dbReference>
<comment type="caution">
    <text evidence="2">The sequence shown here is derived from an EMBL/GenBank/DDBJ whole genome shotgun (WGS) entry which is preliminary data.</text>
</comment>
<dbReference type="RefSeq" id="WP_067526988.1">
    <property type="nucleotide sequence ID" value="NZ_JABELX010000018.1"/>
</dbReference>
<gene>
    <name evidence="2" type="ORF">HLB23_35095</name>
</gene>
<dbReference type="Proteomes" id="UP000586827">
    <property type="component" value="Unassembled WGS sequence"/>
</dbReference>
<evidence type="ECO:0000259" key="1">
    <source>
        <dbReference type="Pfam" id="PF21806"/>
    </source>
</evidence>
<evidence type="ECO:0000313" key="3">
    <source>
        <dbReference type="Proteomes" id="UP000586827"/>
    </source>
</evidence>
<protein>
    <recommendedName>
        <fullName evidence="1">DUF6879 domain-containing protein</fullName>
    </recommendedName>
</protein>
<dbReference type="AlphaFoldDB" id="A0A849CGS9"/>
<organism evidence="2 3">
    <name type="scientific">Nocardia uniformis</name>
    <dbReference type="NCBI Taxonomy" id="53432"/>
    <lineage>
        <taxon>Bacteria</taxon>
        <taxon>Bacillati</taxon>
        <taxon>Actinomycetota</taxon>
        <taxon>Actinomycetes</taxon>
        <taxon>Mycobacteriales</taxon>
        <taxon>Nocardiaceae</taxon>
        <taxon>Nocardia</taxon>
    </lineage>
</organism>
<sequence>MRQLGRDELAAFVASAKSRAFHLETRDEYSSESEDQAVQDFLAGKTTDPYGPWFHSWENFVQNLTGRGVTMQRARIITVPHTRYIDYEHALAPYNIAAGEDVRWLPRDQADPDDSIADDYWLVDDHAVAYSLFDSGDWFIGGAVTSDPAIVGSARAIRDRVWARAVPHDQYRT</sequence>
<dbReference type="EMBL" id="JABELX010000018">
    <property type="protein sequence ID" value="NNH75019.1"/>
    <property type="molecule type" value="Genomic_DNA"/>
</dbReference>
<feature type="domain" description="DUF6879" evidence="1">
    <location>
        <begin position="8"/>
        <end position="172"/>
    </location>
</feature>